<dbReference type="PATRIC" id="fig|1158614.3.peg.3767"/>
<proteinExistence type="inferred from homology"/>
<evidence type="ECO:0000256" key="1">
    <source>
        <dbReference type="ARBA" id="ARBA00007788"/>
    </source>
</evidence>
<evidence type="ECO:0000259" key="8">
    <source>
        <dbReference type="Pfam" id="PF04542"/>
    </source>
</evidence>
<comment type="similarity">
    <text evidence="1">Belongs to the sigma-70 factor family.</text>
</comment>
<dbReference type="GO" id="GO:0006352">
    <property type="term" value="P:DNA-templated transcription initiation"/>
    <property type="evidence" value="ECO:0007669"/>
    <property type="project" value="InterPro"/>
</dbReference>
<comment type="function">
    <text evidence="7">Sigma factors are initiation factors that promote the attachment of RNA polymerase to specific initiation sites and are then released. Sigma-S contributes to the protection against external stress, thus playing a role in cellular fitness and survival.</text>
</comment>
<evidence type="ECO:0000256" key="6">
    <source>
        <dbReference type="ARBA" id="ARBA00023163"/>
    </source>
</evidence>
<keyword evidence="3" id="KW-0805">Transcription regulation</keyword>
<dbReference type="InterPro" id="IPR013325">
    <property type="entry name" value="RNA_pol_sigma_r2"/>
</dbReference>
<dbReference type="Gene3D" id="1.10.1740.10">
    <property type="match status" value="1"/>
</dbReference>
<dbReference type="EMBL" id="ASWH01000001">
    <property type="protein sequence ID" value="EOW80899.1"/>
    <property type="molecule type" value="Genomic_DNA"/>
</dbReference>
<keyword evidence="6" id="KW-0804">Transcription</keyword>
<keyword evidence="5" id="KW-0238">DNA-binding</keyword>
<dbReference type="NCBIfam" id="TIGR02937">
    <property type="entry name" value="sigma70-ECF"/>
    <property type="match status" value="1"/>
</dbReference>
<reference evidence="10 12" key="2">
    <citation type="submission" date="2013-03" db="EMBL/GenBank/DDBJ databases">
        <title>The Genome Sequence of Enterococcus gilvus ATCC BAA-350 (PacBio/Illumina hybrid assembly).</title>
        <authorList>
            <consortium name="The Broad Institute Genomics Platform"/>
            <consortium name="The Broad Institute Genome Sequencing Center for Infectious Disease"/>
            <person name="Earl A."/>
            <person name="Russ C."/>
            <person name="Gilmore M."/>
            <person name="Surin D."/>
            <person name="Walker B."/>
            <person name="Young S."/>
            <person name="Zeng Q."/>
            <person name="Gargeya S."/>
            <person name="Fitzgerald M."/>
            <person name="Haas B."/>
            <person name="Abouelleil A."/>
            <person name="Allen A.W."/>
            <person name="Alvarado L."/>
            <person name="Arachchi H.M."/>
            <person name="Berlin A.M."/>
            <person name="Chapman S.B."/>
            <person name="Gainer-Dewar J."/>
            <person name="Goldberg J."/>
            <person name="Griggs A."/>
            <person name="Gujja S."/>
            <person name="Hansen M."/>
            <person name="Howarth C."/>
            <person name="Imamovic A."/>
            <person name="Ireland A."/>
            <person name="Larimer J."/>
            <person name="McCowan C."/>
            <person name="Murphy C."/>
            <person name="Pearson M."/>
            <person name="Poon T.W."/>
            <person name="Priest M."/>
            <person name="Roberts A."/>
            <person name="Saif S."/>
            <person name="Shea T."/>
            <person name="Sisk P."/>
            <person name="Sykes S."/>
            <person name="Wortman J."/>
            <person name="Nusbaum C."/>
            <person name="Birren B."/>
        </authorList>
    </citation>
    <scope>NUCLEOTIDE SEQUENCE [LARGE SCALE GENOMIC DNA]</scope>
    <source>
        <strain evidence="10 12">ATCC BAA-350</strain>
    </source>
</reference>
<organism evidence="9 11">
    <name type="scientific">Enterococcus gilvus ATCC BAA-350</name>
    <dbReference type="NCBI Taxonomy" id="1158614"/>
    <lineage>
        <taxon>Bacteria</taxon>
        <taxon>Bacillati</taxon>
        <taxon>Bacillota</taxon>
        <taxon>Bacilli</taxon>
        <taxon>Lactobacillales</taxon>
        <taxon>Enterococcaceae</taxon>
        <taxon>Enterococcus</taxon>
    </lineage>
</organism>
<dbReference type="Pfam" id="PF04542">
    <property type="entry name" value="Sigma70_r2"/>
    <property type="match status" value="1"/>
</dbReference>
<dbReference type="SUPFAM" id="SSF46894">
    <property type="entry name" value="C-terminal effector domain of the bipartite response regulators"/>
    <property type="match status" value="1"/>
</dbReference>
<evidence type="ECO:0000313" key="11">
    <source>
        <dbReference type="Proteomes" id="UP000013750"/>
    </source>
</evidence>
<name>R2V807_9ENTE</name>
<accession>R2V807</accession>
<gene>
    <name evidence="10" type="ORF">I592_00183</name>
    <name evidence="9" type="ORF">UKC_03779</name>
</gene>
<evidence type="ECO:0000313" key="10">
    <source>
        <dbReference type="EMBL" id="EOW80899.1"/>
    </source>
</evidence>
<feature type="domain" description="RNA polymerase sigma-70 region 2" evidence="8">
    <location>
        <begin position="12"/>
        <end position="77"/>
    </location>
</feature>
<dbReference type="HOGENOM" id="CLU_090333_1_0_9"/>
<dbReference type="Proteomes" id="UP000013750">
    <property type="component" value="Unassembled WGS sequence"/>
</dbReference>
<evidence type="ECO:0000313" key="9">
    <source>
        <dbReference type="EMBL" id="EOI53826.1"/>
    </source>
</evidence>
<dbReference type="SUPFAM" id="SSF88946">
    <property type="entry name" value="Sigma2 domain of RNA polymerase sigma factors"/>
    <property type="match status" value="1"/>
</dbReference>
<dbReference type="GO" id="GO:0003677">
    <property type="term" value="F:DNA binding"/>
    <property type="evidence" value="ECO:0007669"/>
    <property type="project" value="UniProtKB-KW"/>
</dbReference>
<dbReference type="InterPro" id="IPR016032">
    <property type="entry name" value="Sig_transdc_resp-reg_C-effctor"/>
</dbReference>
<dbReference type="OrthoDB" id="1767844at2"/>
<dbReference type="AlphaFoldDB" id="R2V807"/>
<comment type="caution">
    <text evidence="9">The sequence shown here is derived from an EMBL/GenBank/DDBJ whole genome shotgun (WGS) entry which is preliminary data.</text>
</comment>
<sequence>MEVQAFEKTFIQYLPIVYKMQSRYLIKGFDSDDWLQEGRIALNDALRSYQKGYGTTFGLYYKMIFENRVRSLIRRQQAKKRLIYQQAVSIEKVSGERYNTYFKYHDCMEENVCISDVLLSGEIWFSPLENHVLLYYLRGEEPEVIAQRLNRSVKKINNALCRAKKKIKEKLYEEEE</sequence>
<dbReference type="eggNOG" id="COG1595">
    <property type="taxonomic scope" value="Bacteria"/>
</dbReference>
<evidence type="ECO:0000256" key="4">
    <source>
        <dbReference type="ARBA" id="ARBA00023082"/>
    </source>
</evidence>
<dbReference type="PANTHER" id="PTHR30385">
    <property type="entry name" value="SIGMA FACTOR F FLAGELLAR"/>
    <property type="match status" value="1"/>
</dbReference>
<protein>
    <recommendedName>
        <fullName evidence="2">RNA polymerase sigma factor SigS</fullName>
    </recommendedName>
</protein>
<evidence type="ECO:0000313" key="12">
    <source>
        <dbReference type="Proteomes" id="UP000014160"/>
    </source>
</evidence>
<reference evidence="9 11" key="1">
    <citation type="submission" date="2013-02" db="EMBL/GenBank/DDBJ databases">
        <title>The Genome Sequence of Enterococcus gilvus ATCC BAA-350.</title>
        <authorList>
            <consortium name="The Broad Institute Genome Sequencing Platform"/>
            <consortium name="The Broad Institute Genome Sequencing Center for Infectious Disease"/>
            <person name="Earl A.M."/>
            <person name="Gilmore M.S."/>
            <person name="Lebreton F."/>
            <person name="Walker B."/>
            <person name="Young S.K."/>
            <person name="Zeng Q."/>
            <person name="Gargeya S."/>
            <person name="Fitzgerald M."/>
            <person name="Haas B."/>
            <person name="Abouelleil A."/>
            <person name="Alvarado L."/>
            <person name="Arachchi H.M."/>
            <person name="Berlin A.M."/>
            <person name="Chapman S.B."/>
            <person name="Dewar J."/>
            <person name="Goldberg J."/>
            <person name="Griggs A."/>
            <person name="Gujja S."/>
            <person name="Hansen M."/>
            <person name="Howarth C."/>
            <person name="Imamovic A."/>
            <person name="Larimer J."/>
            <person name="McCowan C."/>
            <person name="Murphy C."/>
            <person name="Neiman D."/>
            <person name="Pearson M."/>
            <person name="Priest M."/>
            <person name="Roberts A."/>
            <person name="Saif S."/>
            <person name="Shea T."/>
            <person name="Sisk P."/>
            <person name="Sykes S."/>
            <person name="Wortman J."/>
            <person name="Nusbaum C."/>
            <person name="Birren B."/>
        </authorList>
    </citation>
    <scope>NUCLEOTIDE SEQUENCE [LARGE SCALE GENOMIC DNA]</scope>
    <source>
        <strain evidence="9 11">ATCC BAA-350</strain>
    </source>
</reference>
<evidence type="ECO:0000256" key="5">
    <source>
        <dbReference type="ARBA" id="ARBA00023125"/>
    </source>
</evidence>
<keyword evidence="12" id="KW-1185">Reference proteome</keyword>
<keyword evidence="4" id="KW-0731">Sigma factor</keyword>
<dbReference type="InterPro" id="IPR007627">
    <property type="entry name" value="RNA_pol_sigma70_r2"/>
</dbReference>
<dbReference type="EMBL" id="AJDQ01000012">
    <property type="protein sequence ID" value="EOI53826.1"/>
    <property type="molecule type" value="Genomic_DNA"/>
</dbReference>
<evidence type="ECO:0000256" key="3">
    <source>
        <dbReference type="ARBA" id="ARBA00023015"/>
    </source>
</evidence>
<dbReference type="InterPro" id="IPR014284">
    <property type="entry name" value="RNA_pol_sigma-70_dom"/>
</dbReference>
<dbReference type="RefSeq" id="WP_010782107.1">
    <property type="nucleotide sequence ID" value="NZ_ASWH01000001.1"/>
</dbReference>
<dbReference type="GO" id="GO:0016987">
    <property type="term" value="F:sigma factor activity"/>
    <property type="evidence" value="ECO:0007669"/>
    <property type="project" value="UniProtKB-KW"/>
</dbReference>
<evidence type="ECO:0000256" key="7">
    <source>
        <dbReference type="ARBA" id="ARBA00024701"/>
    </source>
</evidence>
<evidence type="ECO:0000256" key="2">
    <source>
        <dbReference type="ARBA" id="ARBA00021245"/>
    </source>
</evidence>
<dbReference type="Proteomes" id="UP000014160">
    <property type="component" value="Unassembled WGS sequence"/>
</dbReference>